<dbReference type="InterPro" id="IPR058245">
    <property type="entry name" value="NreC/VraR/RcsB-like_REC"/>
</dbReference>
<dbReference type="PANTHER" id="PTHR43214:SF43">
    <property type="entry name" value="TWO-COMPONENT RESPONSE REGULATOR"/>
    <property type="match status" value="1"/>
</dbReference>
<evidence type="ECO:0000256" key="1">
    <source>
        <dbReference type="ARBA" id="ARBA00022553"/>
    </source>
</evidence>
<gene>
    <name evidence="6" type="ORF">GCM10023196_102800</name>
</gene>
<keyword evidence="2" id="KW-0238">DNA-binding</keyword>
<dbReference type="PROSITE" id="PS50110">
    <property type="entry name" value="RESPONSE_REGULATORY"/>
    <property type="match status" value="1"/>
</dbReference>
<feature type="domain" description="Response regulatory" evidence="5">
    <location>
        <begin position="3"/>
        <end position="118"/>
    </location>
</feature>
<evidence type="ECO:0000256" key="2">
    <source>
        <dbReference type="ARBA" id="ARBA00023125"/>
    </source>
</evidence>
<dbReference type="PRINTS" id="PR00038">
    <property type="entry name" value="HTHLUXR"/>
</dbReference>
<dbReference type="CDD" id="cd17535">
    <property type="entry name" value="REC_NarL-like"/>
    <property type="match status" value="1"/>
</dbReference>
<dbReference type="Pfam" id="PF00072">
    <property type="entry name" value="Response_reg"/>
    <property type="match status" value="1"/>
</dbReference>
<feature type="modified residue" description="4-aspartylphosphate" evidence="3">
    <location>
        <position position="55"/>
    </location>
</feature>
<dbReference type="InterPro" id="IPR011006">
    <property type="entry name" value="CheY-like_superfamily"/>
</dbReference>
<dbReference type="PROSITE" id="PS50043">
    <property type="entry name" value="HTH_LUXR_2"/>
    <property type="match status" value="1"/>
</dbReference>
<keyword evidence="7" id="KW-1185">Reference proteome</keyword>
<dbReference type="PANTHER" id="PTHR43214">
    <property type="entry name" value="TWO-COMPONENT RESPONSE REGULATOR"/>
    <property type="match status" value="1"/>
</dbReference>
<feature type="domain" description="HTH luxR-type" evidence="4">
    <location>
        <begin position="142"/>
        <end position="207"/>
    </location>
</feature>
<dbReference type="SUPFAM" id="SSF52172">
    <property type="entry name" value="CheY-like"/>
    <property type="match status" value="1"/>
</dbReference>
<dbReference type="CDD" id="cd06170">
    <property type="entry name" value="LuxR_C_like"/>
    <property type="match status" value="1"/>
</dbReference>
<comment type="caution">
    <text evidence="6">The sequence shown here is derived from an EMBL/GenBank/DDBJ whole genome shotgun (WGS) entry which is preliminary data.</text>
</comment>
<dbReference type="InterPro" id="IPR016032">
    <property type="entry name" value="Sig_transdc_resp-reg_C-effctor"/>
</dbReference>
<name>A0ABP8UUE5_9ACTN</name>
<dbReference type="SMART" id="SM00448">
    <property type="entry name" value="REC"/>
    <property type="match status" value="1"/>
</dbReference>
<proteinExistence type="predicted"/>
<keyword evidence="1 3" id="KW-0597">Phosphoprotein</keyword>
<reference evidence="7" key="1">
    <citation type="journal article" date="2019" name="Int. J. Syst. Evol. Microbiol.">
        <title>The Global Catalogue of Microorganisms (GCM) 10K type strain sequencing project: providing services to taxonomists for standard genome sequencing and annotation.</title>
        <authorList>
            <consortium name="The Broad Institute Genomics Platform"/>
            <consortium name="The Broad Institute Genome Sequencing Center for Infectious Disease"/>
            <person name="Wu L."/>
            <person name="Ma J."/>
        </authorList>
    </citation>
    <scope>NUCLEOTIDE SEQUENCE [LARGE SCALE GENOMIC DNA]</scope>
    <source>
        <strain evidence="7">JCM 17939</strain>
    </source>
</reference>
<dbReference type="InterPro" id="IPR039420">
    <property type="entry name" value="WalR-like"/>
</dbReference>
<dbReference type="InterPro" id="IPR001789">
    <property type="entry name" value="Sig_transdc_resp-reg_receiver"/>
</dbReference>
<evidence type="ECO:0000259" key="5">
    <source>
        <dbReference type="PROSITE" id="PS50110"/>
    </source>
</evidence>
<dbReference type="Pfam" id="PF00196">
    <property type="entry name" value="GerE"/>
    <property type="match status" value="1"/>
</dbReference>
<evidence type="ECO:0000259" key="4">
    <source>
        <dbReference type="PROSITE" id="PS50043"/>
    </source>
</evidence>
<dbReference type="InterPro" id="IPR000792">
    <property type="entry name" value="Tscrpt_reg_LuxR_C"/>
</dbReference>
<evidence type="ECO:0000313" key="7">
    <source>
        <dbReference type="Proteomes" id="UP001501442"/>
    </source>
</evidence>
<dbReference type="Gene3D" id="3.40.50.2300">
    <property type="match status" value="1"/>
</dbReference>
<dbReference type="SMART" id="SM00421">
    <property type="entry name" value="HTH_LUXR"/>
    <property type="match status" value="1"/>
</dbReference>
<dbReference type="EMBL" id="BAABHK010000029">
    <property type="protein sequence ID" value="GAA4639788.1"/>
    <property type="molecule type" value="Genomic_DNA"/>
</dbReference>
<dbReference type="RefSeq" id="WP_345443346.1">
    <property type="nucleotide sequence ID" value="NZ_BAABHK010000029.1"/>
</dbReference>
<organism evidence="6 7">
    <name type="scientific">Actinoallomurus vinaceus</name>
    <dbReference type="NCBI Taxonomy" id="1080074"/>
    <lineage>
        <taxon>Bacteria</taxon>
        <taxon>Bacillati</taxon>
        <taxon>Actinomycetota</taxon>
        <taxon>Actinomycetes</taxon>
        <taxon>Streptosporangiales</taxon>
        <taxon>Thermomonosporaceae</taxon>
        <taxon>Actinoallomurus</taxon>
    </lineage>
</organism>
<accession>A0ABP8UUE5</accession>
<dbReference type="SUPFAM" id="SSF46894">
    <property type="entry name" value="C-terminal effector domain of the bipartite response regulators"/>
    <property type="match status" value="1"/>
</dbReference>
<evidence type="ECO:0000313" key="6">
    <source>
        <dbReference type="EMBL" id="GAA4639788.1"/>
    </source>
</evidence>
<evidence type="ECO:0000256" key="3">
    <source>
        <dbReference type="PROSITE-ProRule" id="PRU00169"/>
    </source>
</evidence>
<sequence length="217" mass="23101">MLHIAVLDDHPVARHGLKSMLAALPDCDVAVSVASLDEARAALGDDPRIGLLVADLYLDGGRPSISAISEFAERLPVLVMSASARRADVIGAIRAGAAGYLTKSSSPELFRSAVMTVAAGGFFLAAELADLLQAELAASAATIEAVPRLSDREEETLSYIARGFTHAQIATRMHVRKSTIDTYVERIRTKLQVGNKADLTRAALRRADAAEPRPDTQ</sequence>
<dbReference type="Proteomes" id="UP001501442">
    <property type="component" value="Unassembled WGS sequence"/>
</dbReference>
<protein>
    <submittedName>
        <fullName evidence="6">Response regulator transcription factor</fullName>
    </submittedName>
</protein>